<keyword evidence="4" id="KW-0732">Signal</keyword>
<keyword evidence="2 3" id="KW-0479">Metal-binding</keyword>
<dbReference type="PANTHER" id="PTHR13799">
    <property type="entry name" value="NGG1 INTERACTING FACTOR 3"/>
    <property type="match status" value="1"/>
</dbReference>
<keyword evidence="6" id="KW-1185">Reference proteome</keyword>
<comment type="similarity">
    <text evidence="1">Belongs to the GTP cyclohydrolase I type 2/NIF3 family.</text>
</comment>
<dbReference type="Gene3D" id="3.40.1390.30">
    <property type="entry name" value="NIF3 (NGG1p interacting factor 3)-like"/>
    <property type="match status" value="2"/>
</dbReference>
<feature type="binding site" evidence="3">
    <location>
        <position position="87"/>
    </location>
    <ligand>
        <name>a divalent metal cation</name>
        <dbReference type="ChEBI" id="CHEBI:60240"/>
        <label>1</label>
    </ligand>
</feature>
<evidence type="ECO:0000313" key="5">
    <source>
        <dbReference type="EMBL" id="RXS93366.1"/>
    </source>
</evidence>
<dbReference type="OrthoDB" id="1116574at2"/>
<dbReference type="Pfam" id="PF01784">
    <property type="entry name" value="DUF34_NIF3"/>
    <property type="match status" value="1"/>
</dbReference>
<feature type="signal peptide" evidence="4">
    <location>
        <begin position="1"/>
        <end position="22"/>
    </location>
</feature>
<feature type="binding site" evidence="3">
    <location>
        <position position="249"/>
    </location>
    <ligand>
        <name>a divalent metal cation</name>
        <dbReference type="ChEBI" id="CHEBI:60240"/>
        <label>1</label>
    </ligand>
</feature>
<gene>
    <name evidence="5" type="ORF">ESZ00_18630</name>
</gene>
<sequence>MDAMLRSVAAVLLFAAPLAVSAQTMTAAEAFHKIQQRYGGPIAGTTVDTLKAGDPSTPVTGIATTFLDTMDVLREAAKRGDNLVITHEPTFYNHPDDTSFFQGDPVYEEKLAFIREHHLVVYRLHDEIHATKPDPIAIGLVKALGWQNDFKNNDPFFLTIPPTTLEELATMLRTRLHIATLQVIGDPKLTVAHVAIRPGASGLQKQVLALRRDDVDVLIAGEASQWETVEYARDAAAQGRHKALILLGHEVSEEPGMEECAEELRALFPGVRVDHIVAGQPMWNAEYPPVK</sequence>
<comment type="caution">
    <text evidence="5">The sequence shown here is derived from an EMBL/GenBank/DDBJ whole genome shotgun (WGS) entry which is preliminary data.</text>
</comment>
<dbReference type="GO" id="GO:0046872">
    <property type="term" value="F:metal ion binding"/>
    <property type="evidence" value="ECO:0007669"/>
    <property type="project" value="UniProtKB-KW"/>
</dbReference>
<dbReference type="PANTHER" id="PTHR13799:SF14">
    <property type="entry name" value="GTP CYCLOHYDROLASE 1 TYPE 2 HOMOLOG"/>
    <property type="match status" value="1"/>
</dbReference>
<dbReference type="AlphaFoldDB" id="A0A4Q1S9M7"/>
<name>A0A4Q1S9M7_9BACT</name>
<evidence type="ECO:0000313" key="6">
    <source>
        <dbReference type="Proteomes" id="UP000290253"/>
    </source>
</evidence>
<dbReference type="GO" id="GO:0005737">
    <property type="term" value="C:cytoplasm"/>
    <property type="evidence" value="ECO:0007669"/>
    <property type="project" value="TreeGrafter"/>
</dbReference>
<dbReference type="InterPro" id="IPR002678">
    <property type="entry name" value="DUF34/NIF3"/>
</dbReference>
<feature type="chain" id="PRO_5020991077" description="NGG1p interacting factor NIF3" evidence="4">
    <location>
        <begin position="23"/>
        <end position="291"/>
    </location>
</feature>
<evidence type="ECO:0008006" key="7">
    <source>
        <dbReference type="Google" id="ProtNLM"/>
    </source>
</evidence>
<evidence type="ECO:0000256" key="2">
    <source>
        <dbReference type="ARBA" id="ARBA00022723"/>
    </source>
</evidence>
<proteinExistence type="inferred from homology"/>
<evidence type="ECO:0000256" key="3">
    <source>
        <dbReference type="PIRSR" id="PIRSR602678-1"/>
    </source>
</evidence>
<dbReference type="InterPro" id="IPR036069">
    <property type="entry name" value="DUF34/NIF3_sf"/>
</dbReference>
<evidence type="ECO:0000256" key="4">
    <source>
        <dbReference type="SAM" id="SignalP"/>
    </source>
</evidence>
<feature type="binding site" evidence="3">
    <location>
        <position position="253"/>
    </location>
    <ligand>
        <name>a divalent metal cation</name>
        <dbReference type="ChEBI" id="CHEBI:60240"/>
        <label>1</label>
    </ligand>
</feature>
<evidence type="ECO:0000256" key="1">
    <source>
        <dbReference type="ARBA" id="ARBA00006964"/>
    </source>
</evidence>
<dbReference type="SUPFAM" id="SSF102705">
    <property type="entry name" value="NIF3 (NGG1p interacting factor 3)-like"/>
    <property type="match status" value="1"/>
</dbReference>
<protein>
    <recommendedName>
        <fullName evidence="7">NGG1p interacting factor NIF3</fullName>
    </recommendedName>
</protein>
<dbReference type="Proteomes" id="UP000290253">
    <property type="component" value="Unassembled WGS sequence"/>
</dbReference>
<reference evidence="5 6" key="1">
    <citation type="journal article" date="2016" name="Int. J. Syst. Evol. Microbiol.">
        <title>Acidipila dinghuensis sp. nov., an acidobacterium isolated from forest soil.</title>
        <authorList>
            <person name="Jiang Y.W."/>
            <person name="Wang J."/>
            <person name="Chen M.H."/>
            <person name="Lv Y.Y."/>
            <person name="Qiu L.H."/>
        </authorList>
    </citation>
    <scope>NUCLEOTIDE SEQUENCE [LARGE SCALE GENOMIC DNA]</scope>
    <source>
        <strain evidence="5 6">DHOF10</strain>
    </source>
</reference>
<accession>A0A4Q1S9M7</accession>
<organism evidence="5 6">
    <name type="scientific">Silvibacterium dinghuense</name>
    <dbReference type="NCBI Taxonomy" id="1560006"/>
    <lineage>
        <taxon>Bacteria</taxon>
        <taxon>Pseudomonadati</taxon>
        <taxon>Acidobacteriota</taxon>
        <taxon>Terriglobia</taxon>
        <taxon>Terriglobales</taxon>
        <taxon>Acidobacteriaceae</taxon>
        <taxon>Silvibacterium</taxon>
    </lineage>
</organism>
<dbReference type="EMBL" id="SDMK01000005">
    <property type="protein sequence ID" value="RXS93366.1"/>
    <property type="molecule type" value="Genomic_DNA"/>
</dbReference>